<dbReference type="RefSeq" id="XP_030746756.1">
    <property type="nucleotide sequence ID" value="XM_030890896.1"/>
</dbReference>
<dbReference type="KEGG" id="soy:115875439"/>
<evidence type="ECO:0000256" key="11">
    <source>
        <dbReference type="ARBA" id="ARBA00046750"/>
    </source>
</evidence>
<evidence type="ECO:0000256" key="5">
    <source>
        <dbReference type="ARBA" id="ARBA00017612"/>
    </source>
</evidence>
<dbReference type="PANTHER" id="PTHR12640">
    <property type="entry name" value="RIBOPHORIN II"/>
    <property type="match status" value="1"/>
</dbReference>
<evidence type="ECO:0000256" key="7">
    <source>
        <dbReference type="ARBA" id="ARBA00022729"/>
    </source>
</evidence>
<feature type="domain" description="Ribophorin II second" evidence="15">
    <location>
        <begin position="270"/>
        <end position="356"/>
    </location>
</feature>
<keyword evidence="9 12" id="KW-1133">Transmembrane helix</keyword>
<evidence type="ECO:0000259" key="14">
    <source>
        <dbReference type="Pfam" id="PF23860"/>
    </source>
</evidence>
<feature type="domain" description="Ribophorin II third" evidence="14">
    <location>
        <begin position="370"/>
        <end position="484"/>
    </location>
</feature>
<comment type="pathway">
    <text evidence="3 12">Protein modification; protein glycosylation.</text>
</comment>
<evidence type="ECO:0000256" key="10">
    <source>
        <dbReference type="ARBA" id="ARBA00023136"/>
    </source>
</evidence>
<evidence type="ECO:0000256" key="6">
    <source>
        <dbReference type="ARBA" id="ARBA00022692"/>
    </source>
</evidence>
<evidence type="ECO:0000256" key="2">
    <source>
        <dbReference type="ARBA" id="ARBA00004477"/>
    </source>
</evidence>
<dbReference type="FunCoup" id="A0A6J2X6F7">
    <property type="interactions" value="2190"/>
</dbReference>
<comment type="subcellular location">
    <subcellularLocation>
        <location evidence="2 12">Endoplasmic reticulum membrane</location>
        <topology evidence="2 12">Multi-pass membrane protein</topology>
    </subcellularLocation>
</comment>
<evidence type="ECO:0000256" key="1">
    <source>
        <dbReference type="ARBA" id="ARBA00002791"/>
    </source>
</evidence>
<dbReference type="PANTHER" id="PTHR12640:SF0">
    <property type="entry name" value="DOLICHYL-DIPHOSPHOOLIGOSACCHARIDE--PROTEIN GLYCOSYLTRANSFERASE SUBUNIT 2"/>
    <property type="match status" value="1"/>
</dbReference>
<evidence type="ECO:0000256" key="3">
    <source>
        <dbReference type="ARBA" id="ARBA00004922"/>
    </source>
</evidence>
<comment type="similarity">
    <text evidence="4 12">Belongs to the SWP1 family.</text>
</comment>
<dbReference type="Pfam" id="PF23860">
    <property type="entry name" value="Ribophorin_II_3rd"/>
    <property type="match status" value="1"/>
</dbReference>
<dbReference type="AlphaFoldDB" id="A0A6J2X6F7"/>
<dbReference type="InterPro" id="IPR008814">
    <property type="entry name" value="Swp1"/>
</dbReference>
<reference evidence="18" key="1">
    <citation type="submission" date="2025-08" db="UniProtKB">
        <authorList>
            <consortium name="RefSeq"/>
        </authorList>
    </citation>
    <scope>IDENTIFICATION</scope>
    <source>
        <tissue evidence="18">Gonads</tissue>
    </source>
</reference>
<protein>
    <recommendedName>
        <fullName evidence="5 12">Dolichyl-diphosphooligosaccharide--protein glycosyltransferase subunit 2</fullName>
    </recommendedName>
    <alternativeName>
        <fullName evidence="12">Ribophorin-2</fullName>
    </alternativeName>
</protein>
<evidence type="ECO:0000259" key="15">
    <source>
        <dbReference type="Pfam" id="PF23861"/>
    </source>
</evidence>
<sequence>MFLKRILVFLIVTIFATSHASIGGYICPYSRKKFLEIATRALNTNTEDISVIYFGANSFKLLNEALPKDLKTASCEKLNKLFKPTADLSTLFYGLSTNKLLGCDSKLSVEGVVKIAQEALQSDVSSVLDLHYASEILTLLGQPLSNQQKIVQLIQAQLKTDDSVLNLGYALHIAALLGNSGKFIINRIEDIVVQADEVDGKLLQWEGGLSTTSQILTGLLKFPTSNQLTQVQADKLGNYLLSRTTVQTPKGVSVLLEAVTALAASKISPVSISIAGPTSVTVNKPELRIQVTNILGQPLKPTPSPVVAQSATRIADDVVVLAKQPLSPGTKESEFILPLKLEPGFYKILINAGTHAATLNARVLGPIEIKNFEIGLSDADGSSVPKLEKITFPNKCSKILKGDSGQNLLVKFTLSQQVHQAFLRLSAGKKEIIFVAGYESNNQYKIEADLGQELPLSDTFTIELIIGDSIITNPIRWNVGNIEVKLSGAATQSVGPKIIRSAKPEIVHMFRQPDKRPAEVVSLFFTALTLTPFLVLLVSWKKIGVNFSNFTPLAIPFHLGFGAILGLFALFWLKLNMFATCAYLIPIGGFTFFAGQRLLSHVAKNKKPEKADK</sequence>
<evidence type="ECO:0000256" key="12">
    <source>
        <dbReference type="RuleBase" id="RU366029"/>
    </source>
</evidence>
<keyword evidence="8 12" id="KW-0256">Endoplasmic reticulum</keyword>
<dbReference type="OrthoDB" id="432292at2759"/>
<dbReference type="GO" id="GO:0006487">
    <property type="term" value="P:protein N-linked glycosylation"/>
    <property type="evidence" value="ECO:0007669"/>
    <property type="project" value="UniProtKB-UniRule"/>
</dbReference>
<dbReference type="InterPro" id="IPR055375">
    <property type="entry name" value="Ribophorin_II_2nd"/>
</dbReference>
<gene>
    <name evidence="18" type="primary">LOC115875439</name>
</gene>
<dbReference type="Proteomes" id="UP000504635">
    <property type="component" value="Unplaced"/>
</dbReference>
<evidence type="ECO:0000259" key="16">
    <source>
        <dbReference type="Pfam" id="PF25147"/>
    </source>
</evidence>
<keyword evidence="6 12" id="KW-0812">Transmembrane</keyword>
<evidence type="ECO:0000313" key="17">
    <source>
        <dbReference type="Proteomes" id="UP000504635"/>
    </source>
</evidence>
<feature type="transmembrane region" description="Helical" evidence="12">
    <location>
        <begin position="577"/>
        <end position="599"/>
    </location>
</feature>
<evidence type="ECO:0000256" key="8">
    <source>
        <dbReference type="ARBA" id="ARBA00022824"/>
    </source>
</evidence>
<dbReference type="GeneID" id="115875439"/>
<dbReference type="GO" id="GO:0008250">
    <property type="term" value="C:oligosaccharyltransferase complex"/>
    <property type="evidence" value="ECO:0007669"/>
    <property type="project" value="UniProtKB-UniRule"/>
</dbReference>
<keyword evidence="7 12" id="KW-0732">Signal</keyword>
<feature type="domain" description="Ribophorin II N-terminal" evidence="13">
    <location>
        <begin position="43"/>
        <end position="263"/>
    </location>
</feature>
<name>A0A6J2X6F7_SITOR</name>
<keyword evidence="17" id="KW-1185">Reference proteome</keyword>
<evidence type="ECO:0000313" key="18">
    <source>
        <dbReference type="RefSeq" id="XP_030746756.1"/>
    </source>
</evidence>
<dbReference type="InterPro" id="IPR055373">
    <property type="entry name" value="Ribophorin_II_N"/>
</dbReference>
<dbReference type="UniPathway" id="UPA00378"/>
<comment type="subunit">
    <text evidence="11">Component of the oligosaccharyltransferase (OST) complex. OST exists in two different complex forms which contain common core subunits RPN1, RPN2, OST48, OST4, DAD1 and TMEM258, either STT3A or STT3B as catalytic subunits, and form-specific accessory subunits. STT3A complex assembly occurs through the formation of 3 subcomplexes. Subcomplex 1 contains RPN1 and TMEM258, subcomplex 2 contains the STT3A-specific subunits STT3A, DC2/OSTC, and KCP2 as well as the core subunit OST4, and subcomplex 3 contains RPN2, DAD1, and OST48. The STT3A complex can form stable complexes with the Sec61 complex or with both the Sec61 and TRAP complexes. Interacts with DDI2. Interacts with TMEM35A/NACHO.</text>
</comment>
<dbReference type="InParanoid" id="A0A6J2X6F7"/>
<feature type="domain" description="Ribophorin II C-terminal" evidence="16">
    <location>
        <begin position="510"/>
        <end position="605"/>
    </location>
</feature>
<feature type="chain" id="PRO_5027149076" description="Dolichyl-diphosphooligosaccharide--protein glycosyltransferase subunit 2" evidence="12">
    <location>
        <begin position="21"/>
        <end position="613"/>
    </location>
</feature>
<dbReference type="InterPro" id="IPR055374">
    <property type="entry name" value="Ribophorin_II_3rd"/>
</dbReference>
<dbReference type="Pfam" id="PF05817">
    <property type="entry name" value="Ribophorin_II"/>
    <property type="match status" value="1"/>
</dbReference>
<keyword evidence="10 12" id="KW-0472">Membrane</keyword>
<comment type="function">
    <text evidence="1 12">Subunit of the oligosaccharyl transferase (OST) complex that catalyzes the initial transfer of a defined glycan (Glc(3)Man(9)GlcNAc(2) in eukaryotes) from the lipid carrier dolichol-pyrophosphate to an asparagine residue within an Asn-X-Ser/Thr consensus motif in nascent polypeptide chains, the first step in protein N-glycosylation. N-glycosylation occurs cotranslationally and the complex associates with the Sec61 complex at the channel-forming translocon complex that mediates protein translocation across the endoplasmic reticulum (ER). All subunits are required for a maximal enzyme activity.</text>
</comment>
<proteinExistence type="inferred from homology"/>
<evidence type="ECO:0000256" key="4">
    <source>
        <dbReference type="ARBA" id="ARBA00009038"/>
    </source>
</evidence>
<dbReference type="Pfam" id="PF25147">
    <property type="entry name" value="Ribophorin_II_C"/>
    <property type="match status" value="1"/>
</dbReference>
<accession>A0A6J2X6F7</accession>
<dbReference type="InterPro" id="IPR056790">
    <property type="entry name" value="Ribophorin_II_C"/>
</dbReference>
<organism evidence="17 18">
    <name type="scientific">Sitophilus oryzae</name>
    <name type="common">Rice weevil</name>
    <name type="synonym">Curculio oryzae</name>
    <dbReference type="NCBI Taxonomy" id="7048"/>
    <lineage>
        <taxon>Eukaryota</taxon>
        <taxon>Metazoa</taxon>
        <taxon>Ecdysozoa</taxon>
        <taxon>Arthropoda</taxon>
        <taxon>Hexapoda</taxon>
        <taxon>Insecta</taxon>
        <taxon>Pterygota</taxon>
        <taxon>Neoptera</taxon>
        <taxon>Endopterygota</taxon>
        <taxon>Coleoptera</taxon>
        <taxon>Polyphaga</taxon>
        <taxon>Cucujiformia</taxon>
        <taxon>Curculionidae</taxon>
        <taxon>Dryophthorinae</taxon>
        <taxon>Sitophilus</taxon>
    </lineage>
</organism>
<dbReference type="Pfam" id="PF23861">
    <property type="entry name" value="Ribophorin_II_2nd"/>
    <property type="match status" value="1"/>
</dbReference>
<evidence type="ECO:0000256" key="9">
    <source>
        <dbReference type="ARBA" id="ARBA00022989"/>
    </source>
</evidence>
<feature type="transmembrane region" description="Helical" evidence="12">
    <location>
        <begin position="550"/>
        <end position="571"/>
    </location>
</feature>
<dbReference type="CTD" id="37029"/>
<feature type="signal peptide" evidence="12">
    <location>
        <begin position="1"/>
        <end position="20"/>
    </location>
</feature>
<feature type="transmembrane region" description="Helical" evidence="12">
    <location>
        <begin position="520"/>
        <end position="538"/>
    </location>
</feature>
<evidence type="ECO:0000259" key="13">
    <source>
        <dbReference type="Pfam" id="PF05817"/>
    </source>
</evidence>